<dbReference type="AlphaFoldDB" id="A0A4Y7SPX5"/>
<gene>
    <name evidence="2" type="ORF">FA13DRAFT_1739655</name>
</gene>
<feature type="region of interest" description="Disordered" evidence="1">
    <location>
        <begin position="46"/>
        <end position="86"/>
    </location>
</feature>
<evidence type="ECO:0000313" key="3">
    <source>
        <dbReference type="Proteomes" id="UP000298030"/>
    </source>
</evidence>
<accession>A0A4Y7SPX5</accession>
<name>A0A4Y7SPX5_COPMI</name>
<dbReference type="EMBL" id="QPFP01000073">
    <property type="protein sequence ID" value="TEB23842.1"/>
    <property type="molecule type" value="Genomic_DNA"/>
</dbReference>
<protein>
    <submittedName>
        <fullName evidence="2">Uncharacterized protein</fullName>
    </submittedName>
</protein>
<evidence type="ECO:0000313" key="2">
    <source>
        <dbReference type="EMBL" id="TEB23842.1"/>
    </source>
</evidence>
<comment type="caution">
    <text evidence="2">The sequence shown here is derived from an EMBL/GenBank/DDBJ whole genome shotgun (WGS) entry which is preliminary data.</text>
</comment>
<sequence>MKDVQYLSTSKESLCLTPRRTYRNLMHGLLDGSQPIRFNAPALDQDRVPHTSKLGSHSNARGGANYVGEQSQSIESTTSSLASSAF</sequence>
<organism evidence="2 3">
    <name type="scientific">Coprinellus micaceus</name>
    <name type="common">Glistening ink-cap mushroom</name>
    <name type="synonym">Coprinus micaceus</name>
    <dbReference type="NCBI Taxonomy" id="71717"/>
    <lineage>
        <taxon>Eukaryota</taxon>
        <taxon>Fungi</taxon>
        <taxon>Dikarya</taxon>
        <taxon>Basidiomycota</taxon>
        <taxon>Agaricomycotina</taxon>
        <taxon>Agaricomycetes</taxon>
        <taxon>Agaricomycetidae</taxon>
        <taxon>Agaricales</taxon>
        <taxon>Agaricineae</taxon>
        <taxon>Psathyrellaceae</taxon>
        <taxon>Coprinellus</taxon>
    </lineage>
</organism>
<feature type="compositionally biased region" description="Low complexity" evidence="1">
    <location>
        <begin position="69"/>
        <end position="86"/>
    </location>
</feature>
<keyword evidence="3" id="KW-1185">Reference proteome</keyword>
<dbReference type="Proteomes" id="UP000298030">
    <property type="component" value="Unassembled WGS sequence"/>
</dbReference>
<reference evidence="2 3" key="1">
    <citation type="journal article" date="2019" name="Nat. Ecol. Evol.">
        <title>Megaphylogeny resolves global patterns of mushroom evolution.</title>
        <authorList>
            <person name="Varga T."/>
            <person name="Krizsan K."/>
            <person name="Foldi C."/>
            <person name="Dima B."/>
            <person name="Sanchez-Garcia M."/>
            <person name="Sanchez-Ramirez S."/>
            <person name="Szollosi G.J."/>
            <person name="Szarkandi J.G."/>
            <person name="Papp V."/>
            <person name="Albert L."/>
            <person name="Andreopoulos W."/>
            <person name="Angelini C."/>
            <person name="Antonin V."/>
            <person name="Barry K.W."/>
            <person name="Bougher N.L."/>
            <person name="Buchanan P."/>
            <person name="Buyck B."/>
            <person name="Bense V."/>
            <person name="Catcheside P."/>
            <person name="Chovatia M."/>
            <person name="Cooper J."/>
            <person name="Damon W."/>
            <person name="Desjardin D."/>
            <person name="Finy P."/>
            <person name="Geml J."/>
            <person name="Haridas S."/>
            <person name="Hughes K."/>
            <person name="Justo A."/>
            <person name="Karasinski D."/>
            <person name="Kautmanova I."/>
            <person name="Kiss B."/>
            <person name="Kocsube S."/>
            <person name="Kotiranta H."/>
            <person name="LaButti K.M."/>
            <person name="Lechner B.E."/>
            <person name="Liimatainen K."/>
            <person name="Lipzen A."/>
            <person name="Lukacs Z."/>
            <person name="Mihaltcheva S."/>
            <person name="Morgado L.N."/>
            <person name="Niskanen T."/>
            <person name="Noordeloos M.E."/>
            <person name="Ohm R.A."/>
            <person name="Ortiz-Santana B."/>
            <person name="Ovrebo C."/>
            <person name="Racz N."/>
            <person name="Riley R."/>
            <person name="Savchenko A."/>
            <person name="Shiryaev A."/>
            <person name="Soop K."/>
            <person name="Spirin V."/>
            <person name="Szebenyi C."/>
            <person name="Tomsovsky M."/>
            <person name="Tulloss R.E."/>
            <person name="Uehling J."/>
            <person name="Grigoriev I.V."/>
            <person name="Vagvolgyi C."/>
            <person name="Papp T."/>
            <person name="Martin F.M."/>
            <person name="Miettinen O."/>
            <person name="Hibbett D.S."/>
            <person name="Nagy L.G."/>
        </authorList>
    </citation>
    <scope>NUCLEOTIDE SEQUENCE [LARGE SCALE GENOMIC DNA]</scope>
    <source>
        <strain evidence="2 3">FP101781</strain>
    </source>
</reference>
<proteinExistence type="predicted"/>
<evidence type="ECO:0000256" key="1">
    <source>
        <dbReference type="SAM" id="MobiDB-lite"/>
    </source>
</evidence>